<proteinExistence type="inferred from homology"/>
<dbReference type="GO" id="GO:0016020">
    <property type="term" value="C:membrane"/>
    <property type="evidence" value="ECO:0007669"/>
    <property type="project" value="UniProtKB-SubCell"/>
</dbReference>
<dbReference type="AlphaFoldDB" id="A0A9W8U0P2"/>
<dbReference type="PANTHER" id="PTHR11660:SF57">
    <property type="entry name" value="SOLUTE CARRIER FAMILY 40 MEMBER"/>
    <property type="match status" value="1"/>
</dbReference>
<evidence type="ECO:0000256" key="2">
    <source>
        <dbReference type="ARBA" id="ARBA00006279"/>
    </source>
</evidence>
<dbReference type="Pfam" id="PF06963">
    <property type="entry name" value="FPN1"/>
    <property type="match status" value="1"/>
</dbReference>
<gene>
    <name evidence="8" type="ORF">DFH05DRAFT_1391757</name>
</gene>
<evidence type="ECO:0000256" key="6">
    <source>
        <dbReference type="ARBA" id="ARBA00023136"/>
    </source>
</evidence>
<accession>A0A9W8U0P2</accession>
<feature type="transmembrane region" description="Helical" evidence="7">
    <location>
        <begin position="74"/>
        <end position="96"/>
    </location>
</feature>
<evidence type="ECO:0000313" key="9">
    <source>
        <dbReference type="Proteomes" id="UP001142393"/>
    </source>
</evidence>
<feature type="transmembrane region" description="Helical" evidence="7">
    <location>
        <begin position="20"/>
        <end position="38"/>
    </location>
</feature>
<keyword evidence="7" id="KW-0406">Ion transport</keyword>
<sequence length="482" mass="53728">MAHTSSVKISLYISHFLSTWNSRVFEFGAVLYLATIYPGTLLPMSIYALTRAASAIIFSPVIGRYIDTANRLHVVRLSIVLQRLAVAVSCIVFWSLVADWRWIPVLGSGNLVILAILACVEKLCSIMNLVSIEKDWVVVIAGENEGVLTTLNAQMRRIDLICKLAGPFVIAIIESYSIKVAVLVNLGMNLASVAVEYYAIAKVYSIVPALQDPKTSSPNDNNILLTGEPESLEGGNIRYYDRLINSIKFTLHEFNVYFHHKAFRVSFSNSLLYFTVLSFAGQMVTYLLSAGYNSLHIAIARAFSVTLEISATWFTPFLMSRITPIRTGIWFINWQIMCLVAGVSCFWPVSSKPFVAATGLVAGTILSRVGLWGFDLSVQVIIQKEVEAEIRGSFSSVEAAWQNMFELCAFTSTIIFSKPEQFRWPVMMSLLAVSLAGMLYASFVRLRRGHLLHLPLCIERNLKKMLGDVIGYERIMQSPTNV</sequence>
<comment type="similarity">
    <text evidence="2 7">Belongs to the ferroportin (FP) (TC 2.A.100) family. SLC40A subfamily.</text>
</comment>
<feature type="transmembrane region" description="Helical" evidence="7">
    <location>
        <begin position="330"/>
        <end position="349"/>
    </location>
</feature>
<keyword evidence="9" id="KW-1185">Reference proteome</keyword>
<evidence type="ECO:0000256" key="4">
    <source>
        <dbReference type="ARBA" id="ARBA00022692"/>
    </source>
</evidence>
<protein>
    <recommendedName>
        <fullName evidence="7">Solute carrier family 40 member</fullName>
    </recommendedName>
</protein>
<comment type="caution">
    <text evidence="7">Lacks conserved residue(s) required for the propagation of feature annotation.</text>
</comment>
<evidence type="ECO:0000256" key="1">
    <source>
        <dbReference type="ARBA" id="ARBA00004141"/>
    </source>
</evidence>
<organism evidence="8 9">
    <name type="scientific">Lentinula detonsa</name>
    <dbReference type="NCBI Taxonomy" id="2804962"/>
    <lineage>
        <taxon>Eukaryota</taxon>
        <taxon>Fungi</taxon>
        <taxon>Dikarya</taxon>
        <taxon>Basidiomycota</taxon>
        <taxon>Agaricomycotina</taxon>
        <taxon>Agaricomycetes</taxon>
        <taxon>Agaricomycetidae</taxon>
        <taxon>Agaricales</taxon>
        <taxon>Marasmiineae</taxon>
        <taxon>Omphalotaceae</taxon>
        <taxon>Lentinula</taxon>
    </lineage>
</organism>
<dbReference type="PANTHER" id="PTHR11660">
    <property type="entry name" value="SOLUTE CARRIER FAMILY 40 MEMBER"/>
    <property type="match status" value="1"/>
</dbReference>
<evidence type="ECO:0000256" key="5">
    <source>
        <dbReference type="ARBA" id="ARBA00022989"/>
    </source>
</evidence>
<keyword evidence="5 7" id="KW-1133">Transmembrane helix</keyword>
<evidence type="ECO:0000256" key="7">
    <source>
        <dbReference type="RuleBase" id="RU365065"/>
    </source>
</evidence>
<dbReference type="CDD" id="cd17480">
    <property type="entry name" value="MFS_SLC40A1_like"/>
    <property type="match status" value="1"/>
</dbReference>
<keyword evidence="3 7" id="KW-0813">Transport</keyword>
<dbReference type="SUPFAM" id="SSF103473">
    <property type="entry name" value="MFS general substrate transporter"/>
    <property type="match status" value="1"/>
</dbReference>
<keyword evidence="6 7" id="KW-0472">Membrane</keyword>
<feature type="transmembrane region" description="Helical" evidence="7">
    <location>
        <begin position="298"/>
        <end position="318"/>
    </location>
</feature>
<feature type="transmembrane region" description="Helical" evidence="7">
    <location>
        <begin position="422"/>
        <end position="443"/>
    </location>
</feature>
<comment type="caution">
    <text evidence="8">The sequence shown here is derived from an EMBL/GenBank/DDBJ whole genome shotgun (WGS) entry which is preliminary data.</text>
</comment>
<evidence type="ECO:0000313" key="8">
    <source>
        <dbReference type="EMBL" id="KAJ3748073.1"/>
    </source>
</evidence>
<comment type="function">
    <text evidence="7">May be involved in iron transport and iron homeostasis.</text>
</comment>
<comment type="subcellular location">
    <subcellularLocation>
        <location evidence="1 7">Membrane</location>
        <topology evidence="1 7">Multi-pass membrane protein</topology>
    </subcellularLocation>
</comment>
<keyword evidence="4 7" id="KW-0812">Transmembrane</keyword>
<dbReference type="InterPro" id="IPR036259">
    <property type="entry name" value="MFS_trans_sf"/>
</dbReference>
<dbReference type="GO" id="GO:0005381">
    <property type="term" value="F:iron ion transmembrane transporter activity"/>
    <property type="evidence" value="ECO:0007669"/>
    <property type="project" value="UniProtKB-UniRule"/>
</dbReference>
<feature type="transmembrane region" description="Helical" evidence="7">
    <location>
        <begin position="271"/>
        <end position="292"/>
    </location>
</feature>
<name>A0A9W8U0P2_9AGAR</name>
<evidence type="ECO:0000256" key="3">
    <source>
        <dbReference type="ARBA" id="ARBA00022448"/>
    </source>
</evidence>
<dbReference type="Proteomes" id="UP001142393">
    <property type="component" value="Unassembled WGS sequence"/>
</dbReference>
<dbReference type="EMBL" id="JANVFU010000003">
    <property type="protein sequence ID" value="KAJ3748073.1"/>
    <property type="molecule type" value="Genomic_DNA"/>
</dbReference>
<feature type="transmembrane region" description="Helical" evidence="7">
    <location>
        <begin position="102"/>
        <end position="120"/>
    </location>
</feature>
<reference evidence="8 9" key="1">
    <citation type="journal article" date="2023" name="Proc. Natl. Acad. Sci. U.S.A.">
        <title>A global phylogenomic analysis of the shiitake genus Lentinula.</title>
        <authorList>
            <person name="Sierra-Patev S."/>
            <person name="Min B."/>
            <person name="Naranjo-Ortiz M."/>
            <person name="Looney B."/>
            <person name="Konkel Z."/>
            <person name="Slot J.C."/>
            <person name="Sakamoto Y."/>
            <person name="Steenwyk J.L."/>
            <person name="Rokas A."/>
            <person name="Carro J."/>
            <person name="Camarero S."/>
            <person name="Ferreira P."/>
            <person name="Molpeceres G."/>
            <person name="Ruiz-Duenas F.J."/>
            <person name="Serrano A."/>
            <person name="Henrissat B."/>
            <person name="Drula E."/>
            <person name="Hughes K.W."/>
            <person name="Mata J.L."/>
            <person name="Ishikawa N.K."/>
            <person name="Vargas-Isla R."/>
            <person name="Ushijima S."/>
            <person name="Smith C.A."/>
            <person name="Donoghue J."/>
            <person name="Ahrendt S."/>
            <person name="Andreopoulos W."/>
            <person name="He G."/>
            <person name="LaButti K."/>
            <person name="Lipzen A."/>
            <person name="Ng V."/>
            <person name="Riley R."/>
            <person name="Sandor L."/>
            <person name="Barry K."/>
            <person name="Martinez A.T."/>
            <person name="Xiao Y."/>
            <person name="Gibbons J.G."/>
            <person name="Terashima K."/>
            <person name="Grigoriev I.V."/>
            <person name="Hibbett D."/>
        </authorList>
    </citation>
    <scope>NUCLEOTIDE SEQUENCE [LARGE SCALE GENOMIC DNA]</scope>
    <source>
        <strain evidence="8 9">TFB7810</strain>
    </source>
</reference>
<dbReference type="InterPro" id="IPR009716">
    <property type="entry name" value="Ferroportin-1"/>
</dbReference>